<dbReference type="EMBL" id="AUZX01007403">
    <property type="protein sequence ID" value="EQD59867.1"/>
    <property type="molecule type" value="Genomic_DNA"/>
</dbReference>
<evidence type="ECO:0000313" key="2">
    <source>
        <dbReference type="EMBL" id="EQD59867.1"/>
    </source>
</evidence>
<reference evidence="2" key="1">
    <citation type="submission" date="2013-08" db="EMBL/GenBank/DDBJ databases">
        <authorList>
            <person name="Mendez C."/>
            <person name="Richter M."/>
            <person name="Ferrer M."/>
            <person name="Sanchez J."/>
        </authorList>
    </citation>
    <scope>NUCLEOTIDE SEQUENCE</scope>
</reference>
<accession>T1AR72</accession>
<feature type="compositionally biased region" description="Basic and acidic residues" evidence="1">
    <location>
        <begin position="33"/>
        <end position="47"/>
    </location>
</feature>
<reference evidence="2" key="2">
    <citation type="journal article" date="2014" name="ISME J.">
        <title>Microbial stratification in low pH oxic and suboxic macroscopic growths along an acid mine drainage.</title>
        <authorList>
            <person name="Mendez-Garcia C."/>
            <person name="Mesa V."/>
            <person name="Sprenger R.R."/>
            <person name="Richter M."/>
            <person name="Diez M.S."/>
            <person name="Solano J."/>
            <person name="Bargiela R."/>
            <person name="Golyshina O.V."/>
            <person name="Manteca A."/>
            <person name="Ramos J.L."/>
            <person name="Gallego J.R."/>
            <person name="Llorente I."/>
            <person name="Martins Dos Santos V.A."/>
            <person name="Jensen O.N."/>
            <person name="Pelaez A.I."/>
            <person name="Sanchez J."/>
            <person name="Ferrer M."/>
        </authorList>
    </citation>
    <scope>NUCLEOTIDE SEQUENCE</scope>
</reference>
<feature type="region of interest" description="Disordered" evidence="1">
    <location>
        <begin position="33"/>
        <end position="53"/>
    </location>
</feature>
<protein>
    <submittedName>
        <fullName evidence="2">CopG domain protein DNA-binding domain protein</fullName>
    </submittedName>
</protein>
<name>T1AR72_9ZZZZ</name>
<proteinExistence type="predicted"/>
<gene>
    <name evidence="2" type="ORF">B1A_10392</name>
</gene>
<dbReference type="AlphaFoldDB" id="T1AR72"/>
<evidence type="ECO:0000256" key="1">
    <source>
        <dbReference type="SAM" id="MobiDB-lite"/>
    </source>
</evidence>
<keyword evidence="2" id="KW-0238">DNA-binding</keyword>
<organism evidence="2">
    <name type="scientific">mine drainage metagenome</name>
    <dbReference type="NCBI Taxonomy" id="410659"/>
    <lineage>
        <taxon>unclassified sequences</taxon>
        <taxon>metagenomes</taxon>
        <taxon>ecological metagenomes</taxon>
    </lineage>
</organism>
<comment type="caution">
    <text evidence="2">The sequence shown here is derived from an EMBL/GenBank/DDBJ whole genome shotgun (WGS) entry which is preliminary data.</text>
</comment>
<sequence>MMSVNVSVRLDDRLAERLRVRARASGETLSDRLRSYAEEGSRREEHPMITFRDGPAGRRAGLIGGPDVWEVAMWVDEVLRGGTDVDTLVAESALTRPQVDAALRYRSSYPDEIDARIELHRRESVAADAH</sequence>
<dbReference type="GO" id="GO:0003677">
    <property type="term" value="F:DNA binding"/>
    <property type="evidence" value="ECO:0007669"/>
    <property type="project" value="UniProtKB-KW"/>
</dbReference>